<feature type="domain" description="Fucosyltransferase C-terminal" evidence="20">
    <location>
        <begin position="213"/>
        <end position="291"/>
    </location>
</feature>
<comment type="catalytic activity">
    <reaction evidence="17">
        <text>an N-acetyl-alpha-neuraminyl-(2-&gt;3)-beta-D-galactosyl-(1-&gt;4)-N-acetyl-beta-D-glucosaminyl derivative + GDP-beta-L-fucose = an alpha-Neu5Ac-(2-&gt;3)-beta-D-Gal-(1-&gt;4)-[alpha-L-Fuc-(1-&gt;3)]-beta-D-GlcNAc derivative + GDP + H(+)</text>
        <dbReference type="Rhea" id="RHEA:56076"/>
        <dbReference type="ChEBI" id="CHEBI:15378"/>
        <dbReference type="ChEBI" id="CHEBI:57273"/>
        <dbReference type="ChEBI" id="CHEBI:58189"/>
        <dbReference type="ChEBI" id="CHEBI:136545"/>
        <dbReference type="ChEBI" id="CHEBI:139509"/>
    </reaction>
    <physiologicalReaction direction="left-to-right" evidence="17">
        <dbReference type="Rhea" id="RHEA:56077"/>
    </physiologicalReaction>
</comment>
<proteinExistence type="inferred from homology"/>
<comment type="catalytic activity">
    <reaction evidence="16">
        <text>an alpha-Neu5Ac-(2-&gt;3)-beta-D-Gal-(1-&gt;3)-D-GlcNAc derivative + GDP-beta-L-fucose = an alpha-Neu5Ac-(2-&gt;3)-beta-D-Gal-(1-&gt;3)-[alpha-L-Fuc-(1-&gt;4)]-beta-D-GlcNAc derivative + GDP + H(+)</text>
        <dbReference type="Rhea" id="RHEA:62904"/>
        <dbReference type="ChEBI" id="CHEBI:15378"/>
        <dbReference type="ChEBI" id="CHEBI:57273"/>
        <dbReference type="ChEBI" id="CHEBI:58189"/>
        <dbReference type="ChEBI" id="CHEBI:146021"/>
        <dbReference type="ChEBI" id="CHEBI:146022"/>
    </reaction>
    <physiologicalReaction direction="left-to-right" evidence="16">
        <dbReference type="Rhea" id="RHEA:62905"/>
    </physiologicalReaction>
</comment>
<evidence type="ECO:0000256" key="14">
    <source>
        <dbReference type="ARBA" id="ARBA00036052"/>
    </source>
</evidence>
<organism evidence="22 23">
    <name type="scientific">Engystomops pustulosus</name>
    <name type="common">Tungara frog</name>
    <name type="synonym">Physalaemus pustulosus</name>
    <dbReference type="NCBI Taxonomy" id="76066"/>
    <lineage>
        <taxon>Eukaryota</taxon>
        <taxon>Metazoa</taxon>
        <taxon>Chordata</taxon>
        <taxon>Craniata</taxon>
        <taxon>Vertebrata</taxon>
        <taxon>Euteleostomi</taxon>
        <taxon>Amphibia</taxon>
        <taxon>Batrachia</taxon>
        <taxon>Anura</taxon>
        <taxon>Neobatrachia</taxon>
        <taxon>Hyloidea</taxon>
        <taxon>Leptodactylidae</taxon>
        <taxon>Leiuperinae</taxon>
        <taxon>Engystomops</taxon>
    </lineage>
</organism>
<dbReference type="EMBL" id="WNYA01000114">
    <property type="protein sequence ID" value="KAG8549943.1"/>
    <property type="molecule type" value="Genomic_DNA"/>
</dbReference>
<feature type="domain" description="Fucosyltransferase C-terminal" evidence="20">
    <location>
        <begin position="117"/>
        <end position="212"/>
    </location>
</feature>
<dbReference type="SUPFAM" id="SSF53756">
    <property type="entry name" value="UDP-Glycosyltransferase/glycogen phosphorylase"/>
    <property type="match status" value="2"/>
</dbReference>
<evidence type="ECO:0000256" key="15">
    <source>
        <dbReference type="ARBA" id="ARBA00036273"/>
    </source>
</evidence>
<evidence type="ECO:0000256" key="19">
    <source>
        <dbReference type="RuleBase" id="RU003832"/>
    </source>
</evidence>
<comment type="catalytic activity">
    <reaction evidence="14">
        <text>an alpha-Neu5Ac-(2-&gt;3)-beta-D-Gal-(1-&gt;4)-beta-D-GlcNAc-(1-&gt;3)-beta-D-Gal-(1-&gt;4)-[alpha-L-Fuc-(1-&gt;3)]-beta-D-GlcNAc derivative + GDP-beta-L-fucose = an alpha-Neu5Ac-(2-&gt;3)-beta-D-Gal-(1-&gt;4)-[alpha-L-Fuc-(1-&gt;3)]-beta-D-GlcNAc-(1-&gt;3)-beta-D-Gal-(1-&gt;4)-[alpha-L-Fuc-(1-&gt;3)]-beta-D-GlcNAc derivative + GDP + H(+)</text>
        <dbReference type="Rhea" id="RHEA:52864"/>
        <dbReference type="ChEBI" id="CHEBI:15378"/>
        <dbReference type="ChEBI" id="CHEBI:57273"/>
        <dbReference type="ChEBI" id="CHEBI:58189"/>
        <dbReference type="ChEBI" id="CHEBI:145342"/>
        <dbReference type="ChEBI" id="CHEBI:145343"/>
    </reaction>
    <physiologicalReaction direction="left-to-right" evidence="14">
        <dbReference type="Rhea" id="RHEA:52865"/>
    </physiologicalReaction>
</comment>
<dbReference type="PANTHER" id="PTHR11929">
    <property type="entry name" value="ALPHA- 1,3 -FUCOSYLTRANSFERASE"/>
    <property type="match status" value="1"/>
</dbReference>
<comment type="caution">
    <text evidence="22">The sequence shown here is derived from an EMBL/GenBank/DDBJ whole genome shotgun (WGS) entry which is preliminary data.</text>
</comment>
<protein>
    <recommendedName>
        <fullName evidence="19">Fucosyltransferase</fullName>
        <ecNumber evidence="19">2.4.1.-</ecNumber>
    </recommendedName>
</protein>
<evidence type="ECO:0000313" key="22">
    <source>
        <dbReference type="EMBL" id="KAG8549943.1"/>
    </source>
</evidence>
<evidence type="ECO:0000256" key="13">
    <source>
        <dbReference type="ARBA" id="ARBA00029329"/>
    </source>
</evidence>
<evidence type="ECO:0000256" key="5">
    <source>
        <dbReference type="ARBA" id="ARBA00022679"/>
    </source>
</evidence>
<comment type="catalytic activity">
    <reaction evidence="18">
        <text>beta-D-galactosyl-(1-&gt;4)-N-acetyl-D-glucosamine + GDP-beta-L-fucose = beta-D-galactosyl-(1-&gt;4)-[alpha-L-fucosyl-(1-&gt;3)]-N-acetyl-D-glucosamine + GDP + H(+)</text>
        <dbReference type="Rhea" id="RHEA:62824"/>
        <dbReference type="ChEBI" id="CHEBI:15378"/>
        <dbReference type="ChEBI" id="CHEBI:57273"/>
        <dbReference type="ChEBI" id="CHEBI:58189"/>
        <dbReference type="ChEBI" id="CHEBI:60152"/>
        <dbReference type="ChEBI" id="CHEBI:62287"/>
    </reaction>
    <physiologicalReaction direction="left-to-right" evidence="18">
        <dbReference type="Rhea" id="RHEA:62825"/>
    </physiologicalReaction>
</comment>
<dbReference type="InterPro" id="IPR038577">
    <property type="entry name" value="GT10-like_C_sf"/>
</dbReference>
<evidence type="ECO:0000256" key="1">
    <source>
        <dbReference type="ARBA" id="ARBA00004447"/>
    </source>
</evidence>
<keyword evidence="5 19" id="KW-0808">Transferase</keyword>
<keyword evidence="10" id="KW-0443">Lipid metabolism</keyword>
<evidence type="ECO:0000259" key="21">
    <source>
        <dbReference type="Pfam" id="PF17039"/>
    </source>
</evidence>
<evidence type="ECO:0000256" key="9">
    <source>
        <dbReference type="ARBA" id="ARBA00023034"/>
    </source>
</evidence>
<evidence type="ECO:0000256" key="4">
    <source>
        <dbReference type="ARBA" id="ARBA00022676"/>
    </source>
</evidence>
<comment type="similarity">
    <text evidence="3 19">Belongs to the glycosyltransferase 10 family.</text>
</comment>
<keyword evidence="23" id="KW-1185">Reference proteome</keyword>
<evidence type="ECO:0000256" key="12">
    <source>
        <dbReference type="ARBA" id="ARBA00023180"/>
    </source>
</evidence>
<keyword evidence="8" id="KW-1133">Transmembrane helix</keyword>
<dbReference type="Proteomes" id="UP000824782">
    <property type="component" value="Unassembled WGS sequence"/>
</dbReference>
<evidence type="ECO:0000256" key="8">
    <source>
        <dbReference type="ARBA" id="ARBA00022989"/>
    </source>
</evidence>
<dbReference type="Gene3D" id="3.40.50.11660">
    <property type="entry name" value="Glycosyl transferase family 10, C-terminal domain"/>
    <property type="match status" value="1"/>
</dbReference>
<dbReference type="InterPro" id="IPR001503">
    <property type="entry name" value="Glyco_trans_10"/>
</dbReference>
<accession>A0AAV6ZV60</accession>
<dbReference type="GO" id="GO:0032580">
    <property type="term" value="C:Golgi cisterna membrane"/>
    <property type="evidence" value="ECO:0007669"/>
    <property type="project" value="UniProtKB-SubCell"/>
</dbReference>
<keyword evidence="12" id="KW-0325">Glycoprotein</keyword>
<keyword evidence="7" id="KW-0735">Signal-anchor</keyword>
<reference evidence="22" key="1">
    <citation type="thesis" date="2020" institute="ProQuest LLC" country="789 East Eisenhower Parkway, Ann Arbor, MI, USA">
        <title>Comparative Genomics and Chromosome Evolution.</title>
        <authorList>
            <person name="Mudd A.B."/>
        </authorList>
    </citation>
    <scope>NUCLEOTIDE SEQUENCE</scope>
    <source>
        <strain evidence="22">237g6f4</strain>
        <tissue evidence="22">Blood</tissue>
    </source>
</reference>
<evidence type="ECO:0000259" key="20">
    <source>
        <dbReference type="Pfam" id="PF00852"/>
    </source>
</evidence>
<dbReference type="GO" id="GO:0006629">
    <property type="term" value="P:lipid metabolic process"/>
    <property type="evidence" value="ECO:0007669"/>
    <property type="project" value="UniProtKB-KW"/>
</dbReference>
<comment type="catalytic activity">
    <reaction evidence="13">
        <text>a beta-D-galactosyl-(1-&gt;4)-N-acetyl-beta-D-glucosaminyl derivative + GDP-beta-L-fucose = a beta-D-galactosyl-(1-&gt;4)-[alpha-L-fucosyl-(1-&gt;3)]-N-acetyl-beta-D-glucosaminyl derivative + GDP + H(+)</text>
        <dbReference type="Rhea" id="RHEA:14257"/>
        <dbReference type="ChEBI" id="CHEBI:15378"/>
        <dbReference type="ChEBI" id="CHEBI:57273"/>
        <dbReference type="ChEBI" id="CHEBI:58189"/>
        <dbReference type="ChEBI" id="CHEBI:133507"/>
        <dbReference type="ChEBI" id="CHEBI:137941"/>
        <dbReference type="EC" id="2.4.1.152"/>
    </reaction>
    <physiologicalReaction direction="left-to-right" evidence="13">
        <dbReference type="Rhea" id="RHEA:14258"/>
    </physiologicalReaction>
</comment>
<sequence>METKTNKLHRFALNTCPKKFDNSGCLYTADRTLYSSAHAVVLHHRDVCTTKRQLPKTPRPSNQRWIWFSREYPSYSPNLSFMNNLINLTMSYRVDSDIFAPYGWIENHNGAINFTIPRKTKLAAWAISNWNPNETFREVDIYGRQRQKLQRDKQTEIFSAYKFYFAFENSIHVDYITEKFWYNAISLGCVPVVMGPPRENYERFIPRDAFIHRFIPRDAFIHVDDFSSPQELASYLQSLDKDEEKYKQYFNWRSQYYVPPQDNPWTVSYCRVCKALKDAPPYRTIASIEKWFK</sequence>
<evidence type="ECO:0000256" key="16">
    <source>
        <dbReference type="ARBA" id="ARBA00036468"/>
    </source>
</evidence>
<evidence type="ECO:0000256" key="3">
    <source>
        <dbReference type="ARBA" id="ARBA00008919"/>
    </source>
</evidence>
<comment type="subcellular location">
    <subcellularLocation>
        <location evidence="1 19">Golgi apparatus</location>
        <location evidence="1 19">Golgi stack membrane</location>
        <topology evidence="1 19">Single-pass type II membrane protein</topology>
    </subcellularLocation>
</comment>
<evidence type="ECO:0000256" key="11">
    <source>
        <dbReference type="ARBA" id="ARBA00023136"/>
    </source>
</evidence>
<evidence type="ECO:0000256" key="6">
    <source>
        <dbReference type="ARBA" id="ARBA00022692"/>
    </source>
</evidence>
<dbReference type="GO" id="GO:0017060">
    <property type="term" value="F:3-galactosyl-N-acetylglucosaminide 4-alpha-L-fucosyltransferase activity"/>
    <property type="evidence" value="ECO:0007669"/>
    <property type="project" value="UniProtKB-EC"/>
</dbReference>
<evidence type="ECO:0000256" key="7">
    <source>
        <dbReference type="ARBA" id="ARBA00022968"/>
    </source>
</evidence>
<dbReference type="EC" id="2.4.1.-" evidence="19"/>
<dbReference type="Pfam" id="PF00852">
    <property type="entry name" value="Glyco_transf_10"/>
    <property type="match status" value="2"/>
</dbReference>
<keyword evidence="9 19" id="KW-0333">Golgi apparatus</keyword>
<comment type="pathway">
    <text evidence="2">Protein modification; protein glycosylation.</text>
</comment>
<keyword evidence="11" id="KW-0472">Membrane</keyword>
<evidence type="ECO:0000313" key="23">
    <source>
        <dbReference type="Proteomes" id="UP000824782"/>
    </source>
</evidence>
<gene>
    <name evidence="22" type="ORF">GDO81_018701</name>
</gene>
<evidence type="ECO:0000256" key="10">
    <source>
        <dbReference type="ARBA" id="ARBA00023098"/>
    </source>
</evidence>
<dbReference type="Pfam" id="PF17039">
    <property type="entry name" value="Glyco_tran_10_N"/>
    <property type="match status" value="1"/>
</dbReference>
<dbReference type="GO" id="GO:0017083">
    <property type="term" value="F:4-galactosyl-N-acetylglucosaminide 3-alpha-L-fucosyltransferase activity"/>
    <property type="evidence" value="ECO:0007669"/>
    <property type="project" value="UniProtKB-EC"/>
</dbReference>
<name>A0AAV6ZV60_ENGPU</name>
<keyword evidence="4 19" id="KW-0328">Glycosyltransferase</keyword>
<dbReference type="AlphaFoldDB" id="A0AAV6ZV60"/>
<feature type="domain" description="Fucosyltransferase N-terminal" evidence="21">
    <location>
        <begin position="9"/>
        <end position="103"/>
    </location>
</feature>
<evidence type="ECO:0000256" key="2">
    <source>
        <dbReference type="ARBA" id="ARBA00004922"/>
    </source>
</evidence>
<dbReference type="PANTHER" id="PTHR11929:SF11">
    <property type="entry name" value="4-GALACTOSYL-N-ACETYLGLUCOSAMINIDE 3-ALPHA-L-FUCOSYLTRANSFERASE FUT5"/>
    <property type="match status" value="1"/>
</dbReference>
<keyword evidence="6 19" id="KW-0812">Transmembrane</keyword>
<dbReference type="InterPro" id="IPR055270">
    <property type="entry name" value="Glyco_tran_10_C"/>
</dbReference>
<dbReference type="InterPro" id="IPR031481">
    <property type="entry name" value="Glyco_tran_10_N"/>
</dbReference>
<evidence type="ECO:0000256" key="17">
    <source>
        <dbReference type="ARBA" id="ARBA00036481"/>
    </source>
</evidence>
<comment type="catalytic activity">
    <reaction evidence="15">
        <text>a beta-D-galactosyl-(1-&gt;3)-N-acetyl-beta-D-glucosaminyl derivative + GDP-beta-L-fucose = a beta-D-galactosyl-(1-&gt;3)-[alpha-L-fucosyl-(1-&gt;4)]-N-acetyl-beta-D-glucosaminyl derivative + GDP + H(+)</text>
        <dbReference type="Rhea" id="RHEA:23628"/>
        <dbReference type="ChEBI" id="CHEBI:15378"/>
        <dbReference type="ChEBI" id="CHEBI:57273"/>
        <dbReference type="ChEBI" id="CHEBI:58189"/>
        <dbReference type="ChEBI" id="CHEBI:133506"/>
        <dbReference type="ChEBI" id="CHEBI:140304"/>
        <dbReference type="EC" id="2.4.1.65"/>
    </reaction>
    <physiologicalReaction direction="left-to-right" evidence="15">
        <dbReference type="Rhea" id="RHEA:23629"/>
    </physiologicalReaction>
</comment>
<evidence type="ECO:0000256" key="18">
    <source>
        <dbReference type="ARBA" id="ARBA00036928"/>
    </source>
</evidence>